<accession>A0A1I1B4I0</accession>
<dbReference type="GO" id="GO:0008781">
    <property type="term" value="F:N-acylneuraminate cytidylyltransferase activity"/>
    <property type="evidence" value="ECO:0007669"/>
    <property type="project" value="TreeGrafter"/>
</dbReference>
<dbReference type="NCBIfam" id="TIGR01670">
    <property type="entry name" value="KdsC-phosphatas"/>
    <property type="match status" value="1"/>
</dbReference>
<keyword evidence="9" id="KW-1185">Reference proteome</keyword>
<dbReference type="GO" id="GO:0046872">
    <property type="term" value="F:metal ion binding"/>
    <property type="evidence" value="ECO:0007669"/>
    <property type="project" value="UniProtKB-KW"/>
</dbReference>
<dbReference type="SFLD" id="SFLDS00003">
    <property type="entry name" value="Haloacid_Dehalogenase"/>
    <property type="match status" value="1"/>
</dbReference>
<evidence type="ECO:0000256" key="3">
    <source>
        <dbReference type="ARBA" id="ARBA00011881"/>
    </source>
</evidence>
<dbReference type="Proteomes" id="UP000198790">
    <property type="component" value="Unassembled WGS sequence"/>
</dbReference>
<evidence type="ECO:0000256" key="2">
    <source>
        <dbReference type="ARBA" id="ARBA00005893"/>
    </source>
</evidence>
<dbReference type="InterPro" id="IPR036412">
    <property type="entry name" value="HAD-like_sf"/>
</dbReference>
<proteinExistence type="inferred from homology"/>
<reference evidence="8 9" key="1">
    <citation type="submission" date="2016-10" db="EMBL/GenBank/DDBJ databases">
        <authorList>
            <person name="de Groot N.N."/>
        </authorList>
    </citation>
    <scope>NUCLEOTIDE SEQUENCE [LARGE SCALE GENOMIC DNA]</scope>
    <source>
        <strain evidence="8 9">DSM 23399</strain>
    </source>
</reference>
<dbReference type="PANTHER" id="PTHR21485">
    <property type="entry name" value="HAD SUPERFAMILY MEMBERS CMAS AND KDSC"/>
    <property type="match status" value="1"/>
</dbReference>
<comment type="similarity">
    <text evidence="2">Belongs to the KdsC family.</text>
</comment>
<evidence type="ECO:0000256" key="1">
    <source>
        <dbReference type="ARBA" id="ARBA00001946"/>
    </source>
</evidence>
<dbReference type="PANTHER" id="PTHR21485:SF3">
    <property type="entry name" value="N-ACYLNEURAMINATE CYTIDYLYLTRANSFERASE"/>
    <property type="match status" value="1"/>
</dbReference>
<evidence type="ECO:0000313" key="8">
    <source>
        <dbReference type="EMBL" id="SFB43628.1"/>
    </source>
</evidence>
<feature type="binding site" evidence="7">
    <location>
        <position position="31"/>
    </location>
    <ligand>
        <name>Mg(2+)</name>
        <dbReference type="ChEBI" id="CHEBI:18420"/>
    </ligand>
</feature>
<dbReference type="InterPro" id="IPR010023">
    <property type="entry name" value="KdsC_fam"/>
</dbReference>
<gene>
    <name evidence="8" type="ORF">SAMN04489723_11064</name>
</gene>
<comment type="cofactor">
    <cofactor evidence="1 7">
        <name>Mg(2+)</name>
        <dbReference type="ChEBI" id="CHEBI:18420"/>
    </cofactor>
</comment>
<dbReference type="SFLD" id="SFLDG01138">
    <property type="entry name" value="C1.6.2:_Deoxy-d-mannose-octulo"/>
    <property type="match status" value="1"/>
</dbReference>
<dbReference type="FunFam" id="3.40.50.1000:FF:000029">
    <property type="entry name" value="3-deoxy-D-manno-octulosonate 8-phosphate phosphatase KdsC"/>
    <property type="match status" value="1"/>
</dbReference>
<dbReference type="Gene3D" id="3.40.50.1000">
    <property type="entry name" value="HAD superfamily/HAD-like"/>
    <property type="match status" value="1"/>
</dbReference>
<dbReference type="InterPro" id="IPR023214">
    <property type="entry name" value="HAD_sf"/>
</dbReference>
<dbReference type="RefSeq" id="WP_092898411.1">
    <property type="nucleotide sequence ID" value="NZ_CAXBKE010000071.1"/>
</dbReference>
<dbReference type="Pfam" id="PF08282">
    <property type="entry name" value="Hydrolase_3"/>
    <property type="match status" value="1"/>
</dbReference>
<dbReference type="PIRSF" id="PIRSF006118">
    <property type="entry name" value="KDO8-P_Ptase"/>
    <property type="match status" value="1"/>
</dbReference>
<evidence type="ECO:0000256" key="7">
    <source>
        <dbReference type="PIRSR" id="PIRSR006118-2"/>
    </source>
</evidence>
<dbReference type="OrthoDB" id="9805604at2"/>
<evidence type="ECO:0000313" key="9">
    <source>
        <dbReference type="Proteomes" id="UP000198790"/>
    </source>
</evidence>
<evidence type="ECO:0000256" key="6">
    <source>
        <dbReference type="ARBA" id="ARBA00022842"/>
    </source>
</evidence>
<feature type="binding site" evidence="7">
    <location>
        <position position="33"/>
    </location>
    <ligand>
        <name>substrate</name>
    </ligand>
</feature>
<feature type="binding site" evidence="7">
    <location>
        <position position="124"/>
    </location>
    <ligand>
        <name>Mg(2+)</name>
        <dbReference type="ChEBI" id="CHEBI:18420"/>
    </ligand>
</feature>
<dbReference type="InterPro" id="IPR050793">
    <property type="entry name" value="CMP-NeuNAc_synthase"/>
</dbReference>
<dbReference type="CDD" id="cd01630">
    <property type="entry name" value="HAD_KDO-like"/>
    <property type="match status" value="1"/>
</dbReference>
<dbReference type="EMBL" id="FOKK01000010">
    <property type="protein sequence ID" value="SFB43628.1"/>
    <property type="molecule type" value="Genomic_DNA"/>
</dbReference>
<dbReference type="InterPro" id="IPR006549">
    <property type="entry name" value="HAD-SF_hydro_IIIA"/>
</dbReference>
<keyword evidence="6 7" id="KW-0460">Magnesium</keyword>
<organism evidence="8 9">
    <name type="scientific">Algoriphagus aquimarinus</name>
    <dbReference type="NCBI Taxonomy" id="237018"/>
    <lineage>
        <taxon>Bacteria</taxon>
        <taxon>Pseudomonadati</taxon>
        <taxon>Bacteroidota</taxon>
        <taxon>Cytophagia</taxon>
        <taxon>Cytophagales</taxon>
        <taxon>Cyclobacteriaceae</taxon>
        <taxon>Algoriphagus</taxon>
    </lineage>
</organism>
<keyword evidence="5" id="KW-0378">Hydrolase</keyword>
<evidence type="ECO:0000256" key="5">
    <source>
        <dbReference type="ARBA" id="ARBA00022801"/>
    </source>
</evidence>
<comment type="subunit">
    <text evidence="3">Homotetramer.</text>
</comment>
<name>A0A1I1B4I0_9BACT</name>
<keyword evidence="4 7" id="KW-0479">Metal-binding</keyword>
<dbReference type="AlphaFoldDB" id="A0A1I1B4I0"/>
<dbReference type="GO" id="GO:0016788">
    <property type="term" value="F:hydrolase activity, acting on ester bonds"/>
    <property type="evidence" value="ECO:0007669"/>
    <property type="project" value="InterPro"/>
</dbReference>
<protein>
    <submittedName>
        <fullName evidence="8">3-deoxy-D-manno-octulosonate 8-phosphate phosphatase (KDO 8-P phosphatase)</fullName>
    </submittedName>
</protein>
<evidence type="ECO:0000256" key="4">
    <source>
        <dbReference type="ARBA" id="ARBA00022723"/>
    </source>
</evidence>
<dbReference type="NCBIfam" id="TIGR01662">
    <property type="entry name" value="HAD-SF-IIIA"/>
    <property type="match status" value="1"/>
</dbReference>
<dbReference type="STRING" id="237018.SAMN04489723_11064"/>
<dbReference type="SUPFAM" id="SSF56784">
    <property type="entry name" value="HAD-like"/>
    <property type="match status" value="1"/>
</dbReference>
<sequence>METEKIVADYFSHVSEDVWERAAKIKLVITDIDGVMTDGGIIYDDNKLEFKKFNVKDGLIVYHLRKSGLMVGAITGRESYVVQNRCEELKFDFHYHGVKNKGKKFTEVLETLELQAEEVAYIGDDLIDLPILARVGLAVVASDAIEYVKPIAHYVSRFKGGEGVFREVGDLLLHSKGQLVPLIDTLSQKENDKK</sequence>
<dbReference type="SFLD" id="SFLDG01136">
    <property type="entry name" value="C1.6:_Phosphoserine_Phosphatas"/>
    <property type="match status" value="1"/>
</dbReference>